<proteinExistence type="predicted"/>
<feature type="region of interest" description="Disordered" evidence="1">
    <location>
        <begin position="1"/>
        <end position="38"/>
    </location>
</feature>
<dbReference type="RefSeq" id="WP_273628089.1">
    <property type="nucleotide sequence ID" value="NZ_CP117167.1"/>
</dbReference>
<dbReference type="PANTHER" id="PTHR39441">
    <property type="entry name" value="DUF2252 DOMAIN-CONTAINING PROTEIN"/>
    <property type="match status" value="1"/>
</dbReference>
<protein>
    <submittedName>
        <fullName evidence="2">DUF2252 domain-containing protein</fullName>
    </submittedName>
</protein>
<keyword evidence="3" id="KW-1185">Reference proteome</keyword>
<dbReference type="InterPro" id="IPR018721">
    <property type="entry name" value="DUF2252"/>
</dbReference>
<dbReference type="EMBL" id="CP117167">
    <property type="protein sequence ID" value="WCT09993.1"/>
    <property type="molecule type" value="Genomic_DNA"/>
</dbReference>
<reference evidence="2 3" key="1">
    <citation type="submission" date="2023-02" db="EMBL/GenBank/DDBJ databases">
        <title>Genome sequence of Mucilaginibacter jinjuensis strain KACC 16571.</title>
        <authorList>
            <person name="Kim S."/>
            <person name="Heo J."/>
            <person name="Kwon S.-W."/>
        </authorList>
    </citation>
    <scope>NUCLEOTIDE SEQUENCE [LARGE SCALE GENOMIC DNA]</scope>
    <source>
        <strain evidence="2 3">KACC 16571</strain>
    </source>
</reference>
<dbReference type="Proteomes" id="UP001216139">
    <property type="component" value="Chromosome"/>
</dbReference>
<evidence type="ECO:0000256" key="1">
    <source>
        <dbReference type="SAM" id="MobiDB-lite"/>
    </source>
</evidence>
<dbReference type="Pfam" id="PF10009">
    <property type="entry name" value="DUF2252"/>
    <property type="match status" value="1"/>
</dbReference>
<gene>
    <name evidence="2" type="ORF">PQO05_14770</name>
</gene>
<name>A0ABY7T136_9SPHI</name>
<evidence type="ECO:0000313" key="2">
    <source>
        <dbReference type="EMBL" id="WCT09993.1"/>
    </source>
</evidence>
<dbReference type="PANTHER" id="PTHR39441:SF1">
    <property type="entry name" value="DUF2252 DOMAIN-CONTAINING PROTEIN"/>
    <property type="match status" value="1"/>
</dbReference>
<sequence length="459" mass="51966">MKQGRKVWEPLPTLEERSNDGKTKREQTPREAHSSSAYDKADRVDPVSLIIDSNEDRLPDLVPIRHSRMLQSPFAFFRGAALIMAEDLSYTPNSGIYVQSCGDCHLMNFGGYATPERKQVFDINDFDETLSAPFEWDLKRLAASIVLAGRYRGFADKENKKAAFSAVKMYAEKMQKYATMHQLDIWYSRLDKKTILELFKSEEEFTKRFKLAASKAKRRTQENAFPKLSAMQDGKRKIVDEPPLIYHLPDNGELFEKAQVFFDGYLEHITDDKKALLRRFRLVDVAVKVVGVGSVGTRCYIALFMAEDDDPLILQFKEAKKSVLESYNPKTPYKNHGERIVNGQKLMQAVSDIFLGWTRSNEGRDFYVRQLRDMKASANIDNFTPGIYSNYALLCGWALAKSHAKSGMSPEIAGYVGKSDVFAEAIAGFAVGYADQTEKDYEALLIAAQNGRISVQAEV</sequence>
<organism evidence="2 3">
    <name type="scientific">Mucilaginibacter jinjuensis</name>
    <dbReference type="NCBI Taxonomy" id="1176721"/>
    <lineage>
        <taxon>Bacteria</taxon>
        <taxon>Pseudomonadati</taxon>
        <taxon>Bacteroidota</taxon>
        <taxon>Sphingobacteriia</taxon>
        <taxon>Sphingobacteriales</taxon>
        <taxon>Sphingobacteriaceae</taxon>
        <taxon>Mucilaginibacter</taxon>
    </lineage>
</organism>
<feature type="compositionally biased region" description="Basic and acidic residues" evidence="1">
    <location>
        <begin position="14"/>
        <end position="38"/>
    </location>
</feature>
<accession>A0ABY7T136</accession>
<evidence type="ECO:0000313" key="3">
    <source>
        <dbReference type="Proteomes" id="UP001216139"/>
    </source>
</evidence>